<dbReference type="GeneID" id="80877951"/>
<keyword evidence="3" id="KW-0560">Oxidoreductase</keyword>
<name>A0AAF0AZS6_9SCHI</name>
<feature type="region of interest" description="Disordered" evidence="4">
    <location>
        <begin position="1"/>
        <end position="28"/>
    </location>
</feature>
<dbReference type="RefSeq" id="XP_056039637.1">
    <property type="nucleotide sequence ID" value="XM_056183262.1"/>
</dbReference>
<dbReference type="PANTHER" id="PTHR48107:SF26">
    <property type="entry name" value="OXIDOREDUCTASE, SHORT-CHAIN DEHYDROGENASE_REDUCTASE FAMILY (AFU_ORTHOLOGUE AFUA_4G05870)"/>
    <property type="match status" value="1"/>
</dbReference>
<dbReference type="Proteomes" id="UP001212411">
    <property type="component" value="Chromosome 3"/>
</dbReference>
<dbReference type="SUPFAM" id="SSF51735">
    <property type="entry name" value="NAD(P)-binding Rossmann-fold domains"/>
    <property type="match status" value="1"/>
</dbReference>
<dbReference type="AlphaFoldDB" id="A0AAF0AZS6"/>
<keyword evidence="2" id="KW-0521">NADP</keyword>
<reference evidence="5 6" key="1">
    <citation type="journal article" date="2023" name="G3 (Bethesda)">
        <title>A high-quality reference genome for the fission yeast Schizosaccharomyces osmophilus.</title>
        <authorList>
            <person name="Jia G.S."/>
            <person name="Zhang W.C."/>
            <person name="Liang Y."/>
            <person name="Liu X.H."/>
            <person name="Rhind N."/>
            <person name="Pidoux A."/>
            <person name="Brysch-Herzberg M."/>
            <person name="Du L.L."/>
        </authorList>
    </citation>
    <scope>NUCLEOTIDE SEQUENCE [LARGE SCALE GENOMIC DNA]</scope>
    <source>
        <strain evidence="5 6">CBS 15793</strain>
    </source>
</reference>
<dbReference type="GO" id="GO:0016614">
    <property type="term" value="F:oxidoreductase activity, acting on CH-OH group of donors"/>
    <property type="evidence" value="ECO:0007669"/>
    <property type="project" value="UniProtKB-ARBA"/>
</dbReference>
<keyword evidence="6" id="KW-1185">Reference proteome</keyword>
<sequence length="287" mass="31351">MSEPVPTTDTQDWPGHHKDLNPQPDLLTYRDGREHVGTGKLKNKRSLITGGDSGIGKAAALMFAREGSDIVITCLPEERHDAEHTKQMIEKEGRKCFYLATDLSSAENCRKLVHFTVEKLGGIDVLVNNAGFQKIANTIEDISDEQWDFTFKTNIYSFFWITKAALKHMKPGSSIVNAASINAYVGRPDLSDYTSTKGAIVSFTRAVSNQYASRGIRVNAVAPGPIYTPLVQSTFPSEMIEISNQVPMGRMGQPSEVASCYLFLACSEAGYITGQTIHVNGGTVVNG</sequence>
<dbReference type="PRINTS" id="PR00080">
    <property type="entry name" value="SDRFAMILY"/>
</dbReference>
<evidence type="ECO:0000256" key="1">
    <source>
        <dbReference type="ARBA" id="ARBA00006484"/>
    </source>
</evidence>
<evidence type="ECO:0000256" key="3">
    <source>
        <dbReference type="ARBA" id="ARBA00023002"/>
    </source>
</evidence>
<comment type="similarity">
    <text evidence="1">Belongs to the short-chain dehydrogenases/reductases (SDR) family.</text>
</comment>
<gene>
    <name evidence="5" type="ORF">SOMG_04478</name>
</gene>
<proteinExistence type="inferred from homology"/>
<dbReference type="Gene3D" id="3.40.50.720">
    <property type="entry name" value="NAD(P)-binding Rossmann-like Domain"/>
    <property type="match status" value="1"/>
</dbReference>
<organism evidence="5 6">
    <name type="scientific">Schizosaccharomyces osmophilus</name>
    <dbReference type="NCBI Taxonomy" id="2545709"/>
    <lineage>
        <taxon>Eukaryota</taxon>
        <taxon>Fungi</taxon>
        <taxon>Dikarya</taxon>
        <taxon>Ascomycota</taxon>
        <taxon>Taphrinomycotina</taxon>
        <taxon>Schizosaccharomycetes</taxon>
        <taxon>Schizosaccharomycetales</taxon>
        <taxon>Schizosaccharomycetaceae</taxon>
        <taxon>Schizosaccharomyces</taxon>
    </lineage>
</organism>
<dbReference type="PROSITE" id="PS00061">
    <property type="entry name" value="ADH_SHORT"/>
    <property type="match status" value="1"/>
</dbReference>
<evidence type="ECO:0000313" key="6">
    <source>
        <dbReference type="Proteomes" id="UP001212411"/>
    </source>
</evidence>
<dbReference type="InterPro" id="IPR002347">
    <property type="entry name" value="SDR_fam"/>
</dbReference>
<dbReference type="Pfam" id="PF13561">
    <property type="entry name" value="adh_short_C2"/>
    <property type="match status" value="1"/>
</dbReference>
<dbReference type="InterPro" id="IPR020904">
    <property type="entry name" value="Sc_DH/Rdtase_CS"/>
</dbReference>
<dbReference type="PANTHER" id="PTHR48107">
    <property type="entry name" value="NADPH-DEPENDENT ALDEHYDE REDUCTASE-LIKE PROTEIN, CHLOROPLASTIC-RELATED"/>
    <property type="match status" value="1"/>
</dbReference>
<evidence type="ECO:0000256" key="2">
    <source>
        <dbReference type="ARBA" id="ARBA00022857"/>
    </source>
</evidence>
<evidence type="ECO:0000256" key="4">
    <source>
        <dbReference type="SAM" id="MobiDB-lite"/>
    </source>
</evidence>
<dbReference type="KEGG" id="som:SOMG_04478"/>
<dbReference type="PRINTS" id="PR00081">
    <property type="entry name" value="GDHRDH"/>
</dbReference>
<dbReference type="EMBL" id="CP115613">
    <property type="protein sequence ID" value="WBW75394.1"/>
    <property type="molecule type" value="Genomic_DNA"/>
</dbReference>
<dbReference type="CDD" id="cd05355">
    <property type="entry name" value="SDR_c1"/>
    <property type="match status" value="1"/>
</dbReference>
<accession>A0AAF0AZS6</accession>
<protein>
    <submittedName>
        <fullName evidence="5">3-hydroxyacyl-CoA dehydrogenase</fullName>
    </submittedName>
</protein>
<feature type="compositionally biased region" description="Polar residues" evidence="4">
    <location>
        <begin position="1"/>
        <end position="11"/>
    </location>
</feature>
<dbReference type="FunFam" id="3.40.50.720:FF:000084">
    <property type="entry name" value="Short-chain dehydrogenase reductase"/>
    <property type="match status" value="1"/>
</dbReference>
<dbReference type="InterPro" id="IPR036291">
    <property type="entry name" value="NAD(P)-bd_dom_sf"/>
</dbReference>
<evidence type="ECO:0000313" key="5">
    <source>
        <dbReference type="EMBL" id="WBW75394.1"/>
    </source>
</evidence>